<organism evidence="1 2">
    <name type="scientific">Portunus trituberculatus</name>
    <name type="common">Swimming crab</name>
    <name type="synonym">Neptunus trituberculatus</name>
    <dbReference type="NCBI Taxonomy" id="210409"/>
    <lineage>
        <taxon>Eukaryota</taxon>
        <taxon>Metazoa</taxon>
        <taxon>Ecdysozoa</taxon>
        <taxon>Arthropoda</taxon>
        <taxon>Crustacea</taxon>
        <taxon>Multicrustacea</taxon>
        <taxon>Malacostraca</taxon>
        <taxon>Eumalacostraca</taxon>
        <taxon>Eucarida</taxon>
        <taxon>Decapoda</taxon>
        <taxon>Pleocyemata</taxon>
        <taxon>Brachyura</taxon>
        <taxon>Eubrachyura</taxon>
        <taxon>Portunoidea</taxon>
        <taxon>Portunidae</taxon>
        <taxon>Portuninae</taxon>
        <taxon>Portunus</taxon>
    </lineage>
</organism>
<gene>
    <name evidence="1" type="ORF">E2C01_102553</name>
</gene>
<dbReference type="Proteomes" id="UP000324222">
    <property type="component" value="Unassembled WGS sequence"/>
</dbReference>
<reference evidence="1 2" key="1">
    <citation type="submission" date="2019-05" db="EMBL/GenBank/DDBJ databases">
        <title>Another draft genome of Portunus trituberculatus and its Hox gene families provides insights of decapod evolution.</title>
        <authorList>
            <person name="Jeong J.-H."/>
            <person name="Song I."/>
            <person name="Kim S."/>
            <person name="Choi T."/>
            <person name="Kim D."/>
            <person name="Ryu S."/>
            <person name="Kim W."/>
        </authorList>
    </citation>
    <scope>NUCLEOTIDE SEQUENCE [LARGE SCALE GENOMIC DNA]</scope>
    <source>
        <tissue evidence="1">Muscle</tissue>
    </source>
</reference>
<evidence type="ECO:0000313" key="2">
    <source>
        <dbReference type="Proteomes" id="UP000324222"/>
    </source>
</evidence>
<comment type="caution">
    <text evidence="1">The sequence shown here is derived from an EMBL/GenBank/DDBJ whole genome shotgun (WGS) entry which is preliminary data.</text>
</comment>
<name>A0A5B7KMV9_PORTR</name>
<protein>
    <submittedName>
        <fullName evidence="1">Uncharacterized protein</fullName>
    </submittedName>
</protein>
<evidence type="ECO:0000313" key="1">
    <source>
        <dbReference type="EMBL" id="MPD06728.1"/>
    </source>
</evidence>
<dbReference type="AlphaFoldDB" id="A0A5B7KMV9"/>
<dbReference type="EMBL" id="VSRR010152701">
    <property type="protein sequence ID" value="MPD06728.1"/>
    <property type="molecule type" value="Genomic_DNA"/>
</dbReference>
<sequence length="143" mass="15498">MPPHSRHSRTLHSVILDLISVFFKGLAPSLGPFLPCFVALCQDKRCDVAAFENTRRRLPLRPVPLLDSSRPETLPCATEHVLNCLCPFHLPAPFPPLPASSRPNTPVTACSAAPVAEVYDPQAQGLVCTCCCQTTPITADVQL</sequence>
<accession>A0A5B7KMV9</accession>
<proteinExistence type="predicted"/>
<keyword evidence="2" id="KW-1185">Reference proteome</keyword>